<reference evidence="1" key="1">
    <citation type="submission" date="2021-06" db="EMBL/GenBank/DDBJ databases">
        <authorList>
            <person name="Kallberg Y."/>
            <person name="Tangrot J."/>
            <person name="Rosling A."/>
        </authorList>
    </citation>
    <scope>NUCLEOTIDE SEQUENCE</scope>
    <source>
        <strain evidence="1">BR232B</strain>
    </source>
</reference>
<proteinExistence type="predicted"/>
<sequence>PFNRYSTYLKLCRPQPEQETPKIVVESAKFMTRRAAPKGPEASDNHTPLETDFRYKIFYSAKEIEETGLRLKLATTRRARALTCQKIHPNRYRYLQDIYPVRSVKRLREWAIDHGEDPDRFMTITEKDRNLSRIYRDRIMSDAEIIDFARDQNLNPEELMDMSRRERLISEEIYLREWKDEGTPRSHVYNDEEWIKNIAILQESGYL</sequence>
<organism evidence="1 2">
    <name type="scientific">Paraglomus brasilianum</name>
    <dbReference type="NCBI Taxonomy" id="144538"/>
    <lineage>
        <taxon>Eukaryota</taxon>
        <taxon>Fungi</taxon>
        <taxon>Fungi incertae sedis</taxon>
        <taxon>Mucoromycota</taxon>
        <taxon>Glomeromycotina</taxon>
        <taxon>Glomeromycetes</taxon>
        <taxon>Paraglomerales</taxon>
        <taxon>Paraglomeraceae</taxon>
        <taxon>Paraglomus</taxon>
    </lineage>
</organism>
<keyword evidence="2" id="KW-1185">Reference proteome</keyword>
<name>A0A9N9HD53_9GLOM</name>
<dbReference type="Proteomes" id="UP000789739">
    <property type="component" value="Unassembled WGS sequence"/>
</dbReference>
<feature type="non-terminal residue" evidence="1">
    <location>
        <position position="1"/>
    </location>
</feature>
<comment type="caution">
    <text evidence="1">The sequence shown here is derived from an EMBL/GenBank/DDBJ whole genome shotgun (WGS) entry which is preliminary data.</text>
</comment>
<accession>A0A9N9HD53</accession>
<protein>
    <submittedName>
        <fullName evidence="1">8100_t:CDS:1</fullName>
    </submittedName>
</protein>
<feature type="non-terminal residue" evidence="1">
    <location>
        <position position="207"/>
    </location>
</feature>
<gene>
    <name evidence="1" type="ORF">PBRASI_LOCUS10991</name>
</gene>
<dbReference type="AlphaFoldDB" id="A0A9N9HD53"/>
<dbReference type="OrthoDB" id="2397858at2759"/>
<evidence type="ECO:0000313" key="1">
    <source>
        <dbReference type="EMBL" id="CAG8664918.1"/>
    </source>
</evidence>
<dbReference type="EMBL" id="CAJVPI010004076">
    <property type="protein sequence ID" value="CAG8664918.1"/>
    <property type="molecule type" value="Genomic_DNA"/>
</dbReference>
<evidence type="ECO:0000313" key="2">
    <source>
        <dbReference type="Proteomes" id="UP000789739"/>
    </source>
</evidence>